<evidence type="ECO:0000256" key="2">
    <source>
        <dbReference type="ARBA" id="ARBA00023239"/>
    </source>
</evidence>
<dbReference type="InterPro" id="IPR036409">
    <property type="entry name" value="Aldolase_II/adducin_N_sf"/>
</dbReference>
<gene>
    <name evidence="4" type="ORF">LCGC14_2607440</name>
</gene>
<sequence>MESNKKITDNKHRIFERMQKIGTAISFVNANNTHSGNLSMRDPFDPDLFYITASGSQGGHLIKQDIVPVYFSGVSWGDARGSTESTIHREILKIPGVNSVIHAHYMHSTFISFDTKDKQLFLRFLGTDSHEREEFLFYPVDLIGAYSIGGVKVGSYEQPVGSSEMEERIPQYLGENILTIVRGHGPFARGSSPENAFHYLSVLE</sequence>
<dbReference type="GO" id="GO:0016832">
    <property type="term" value="F:aldehyde-lyase activity"/>
    <property type="evidence" value="ECO:0007669"/>
    <property type="project" value="TreeGrafter"/>
</dbReference>
<reference evidence="4" key="1">
    <citation type="journal article" date="2015" name="Nature">
        <title>Complex archaea that bridge the gap between prokaryotes and eukaryotes.</title>
        <authorList>
            <person name="Spang A."/>
            <person name="Saw J.H."/>
            <person name="Jorgensen S.L."/>
            <person name="Zaremba-Niedzwiedzka K."/>
            <person name="Martijn J."/>
            <person name="Lind A.E."/>
            <person name="van Eijk R."/>
            <person name="Schleper C."/>
            <person name="Guy L."/>
            <person name="Ettema T.J."/>
        </authorList>
    </citation>
    <scope>NUCLEOTIDE SEQUENCE</scope>
</reference>
<proteinExistence type="predicted"/>
<dbReference type="EMBL" id="LAZR01044178">
    <property type="protein sequence ID" value="KKL05296.1"/>
    <property type="molecule type" value="Genomic_DNA"/>
</dbReference>
<evidence type="ECO:0000313" key="4">
    <source>
        <dbReference type="EMBL" id="KKL05296.1"/>
    </source>
</evidence>
<protein>
    <recommendedName>
        <fullName evidence="3">Class II aldolase/adducin N-terminal domain-containing protein</fullName>
    </recommendedName>
</protein>
<keyword evidence="1" id="KW-0479">Metal-binding</keyword>
<comment type="caution">
    <text evidence="4">The sequence shown here is derived from an EMBL/GenBank/DDBJ whole genome shotgun (WGS) entry which is preliminary data.</text>
</comment>
<dbReference type="Gene3D" id="3.40.225.10">
    <property type="entry name" value="Class II aldolase/adducin N-terminal domain"/>
    <property type="match status" value="1"/>
</dbReference>
<evidence type="ECO:0000259" key="3">
    <source>
        <dbReference type="SMART" id="SM01007"/>
    </source>
</evidence>
<evidence type="ECO:0000256" key="1">
    <source>
        <dbReference type="ARBA" id="ARBA00022723"/>
    </source>
</evidence>
<dbReference type="InterPro" id="IPR001303">
    <property type="entry name" value="Aldolase_II/adducin_N"/>
</dbReference>
<dbReference type="GO" id="GO:0046872">
    <property type="term" value="F:metal ion binding"/>
    <property type="evidence" value="ECO:0007669"/>
    <property type="project" value="UniProtKB-KW"/>
</dbReference>
<feature type="domain" description="Class II aldolase/adducin N-terminal" evidence="3">
    <location>
        <begin position="16"/>
        <end position="204"/>
    </location>
</feature>
<dbReference type="SUPFAM" id="SSF53639">
    <property type="entry name" value="AraD/HMP-PK domain-like"/>
    <property type="match status" value="1"/>
</dbReference>
<dbReference type="PANTHER" id="PTHR22789:SF0">
    <property type="entry name" value="3-OXO-TETRONATE 4-PHOSPHATE DECARBOXYLASE-RELATED"/>
    <property type="match status" value="1"/>
</dbReference>
<keyword evidence="2" id="KW-0456">Lyase</keyword>
<dbReference type="AlphaFoldDB" id="A0A0F9CHZ1"/>
<dbReference type="Pfam" id="PF00596">
    <property type="entry name" value="Aldolase_II"/>
    <property type="match status" value="1"/>
</dbReference>
<feature type="non-terminal residue" evidence="4">
    <location>
        <position position="204"/>
    </location>
</feature>
<dbReference type="InterPro" id="IPR050197">
    <property type="entry name" value="Aldolase_class_II_sugar_metab"/>
</dbReference>
<name>A0A0F9CHZ1_9ZZZZ</name>
<dbReference type="GO" id="GO:0005829">
    <property type="term" value="C:cytosol"/>
    <property type="evidence" value="ECO:0007669"/>
    <property type="project" value="TreeGrafter"/>
</dbReference>
<accession>A0A0F9CHZ1</accession>
<dbReference type="GO" id="GO:0019323">
    <property type="term" value="P:pentose catabolic process"/>
    <property type="evidence" value="ECO:0007669"/>
    <property type="project" value="TreeGrafter"/>
</dbReference>
<dbReference type="PANTHER" id="PTHR22789">
    <property type="entry name" value="FUCULOSE PHOSPHATE ALDOLASE"/>
    <property type="match status" value="1"/>
</dbReference>
<dbReference type="SMART" id="SM01007">
    <property type="entry name" value="Aldolase_II"/>
    <property type="match status" value="1"/>
</dbReference>
<organism evidence="4">
    <name type="scientific">marine sediment metagenome</name>
    <dbReference type="NCBI Taxonomy" id="412755"/>
    <lineage>
        <taxon>unclassified sequences</taxon>
        <taxon>metagenomes</taxon>
        <taxon>ecological metagenomes</taxon>
    </lineage>
</organism>